<dbReference type="EMBL" id="FNQC01000011">
    <property type="protein sequence ID" value="SDZ36917.1"/>
    <property type="molecule type" value="Genomic_DNA"/>
</dbReference>
<dbReference type="InterPro" id="IPR036640">
    <property type="entry name" value="ABC1_TM_sf"/>
</dbReference>
<sequence>MNIEIALTPIKRFWKFLQEEKKEVYSIYFYALLNGLVSLSLPLGIQAIFNFILGGRVSTSWLLLVFVVAAGISFGGYLQINQLYLTEKMQQRIFTKTGFGFAFRLPMLKLDELHDKHTPELVNRFFDVMNLQKGMAKILTDFTTATIQVFFGLLLLAFYHQFFIIFGLILIIILFLIFYYTSPKGMETSLNESKAKYGVAYWLEEIGRTMATFKLAGNSNLPFIKVDKLLKSYVEYRNQHFGVLVFQYKILIVFKVLIVSSLLVAGSLLLINNEISIGQFVAAEIIIILVVNSVEKIILSLETVYDTLTAFEKIGQIMDLPMEMQAGTEKSLSPEETGLKFDIQNLRFRARSSEEEILNDVSLSLQPGEKVVLTGESGSGKSTLMNLMAGLYSEYRGKIIVNGLPIDTMDLGKFRSFVGDSLTHESIFSGTIRENIVLGRDIEENFLREIVDLVGLNTFVYELPADLNTELMPEGKGLSKAVVSSLIMARCLVGKPKVLFLEALFSDFSPVVKERVKQYISAGLWTVMMISDDNEIIKLFPRVIELGKGKVVFDGSSQDYLRLKNS</sequence>
<dbReference type="Gene3D" id="1.20.1560.10">
    <property type="entry name" value="ABC transporter type 1, transmembrane domain"/>
    <property type="match status" value="1"/>
</dbReference>
<evidence type="ECO:0000256" key="6">
    <source>
        <dbReference type="ARBA" id="ARBA00023136"/>
    </source>
</evidence>
<comment type="subcellular location">
    <subcellularLocation>
        <location evidence="1">Cell membrane</location>
        <topology evidence="1">Multi-pass membrane protein</topology>
    </subcellularLocation>
</comment>
<keyword evidence="2 7" id="KW-0812">Transmembrane</keyword>
<feature type="transmembrane region" description="Helical" evidence="7">
    <location>
        <begin position="138"/>
        <end position="156"/>
    </location>
</feature>
<keyword evidence="11" id="KW-1185">Reference proteome</keyword>
<keyword evidence="3" id="KW-0547">Nucleotide-binding</keyword>
<keyword evidence="5 7" id="KW-1133">Transmembrane helix</keyword>
<evidence type="ECO:0000313" key="11">
    <source>
        <dbReference type="Proteomes" id="UP000199663"/>
    </source>
</evidence>
<dbReference type="Pfam" id="PF00005">
    <property type="entry name" value="ABC_tran"/>
    <property type="match status" value="1"/>
</dbReference>
<evidence type="ECO:0000256" key="7">
    <source>
        <dbReference type="SAM" id="Phobius"/>
    </source>
</evidence>
<dbReference type="RefSeq" id="WP_022582300.1">
    <property type="nucleotide sequence ID" value="NZ_FNQC01000011.1"/>
</dbReference>
<dbReference type="InterPro" id="IPR003593">
    <property type="entry name" value="AAA+_ATPase"/>
</dbReference>
<dbReference type="SUPFAM" id="SSF52540">
    <property type="entry name" value="P-loop containing nucleoside triphosphate hydrolases"/>
    <property type="match status" value="1"/>
</dbReference>
<proteinExistence type="predicted"/>
<evidence type="ECO:0000256" key="1">
    <source>
        <dbReference type="ARBA" id="ARBA00004651"/>
    </source>
</evidence>
<dbReference type="Proteomes" id="UP000199663">
    <property type="component" value="Unassembled WGS sequence"/>
</dbReference>
<dbReference type="PANTHER" id="PTHR43394:SF4">
    <property type="entry name" value="TOXIN SECRETION ABC TRANSPORTER ATP-BINDING PROTEIN"/>
    <property type="match status" value="1"/>
</dbReference>
<evidence type="ECO:0000259" key="9">
    <source>
        <dbReference type="PROSITE" id="PS50929"/>
    </source>
</evidence>
<feature type="domain" description="ABC transmembrane type-1" evidence="9">
    <location>
        <begin position="29"/>
        <end position="306"/>
    </location>
</feature>
<feature type="transmembrane region" description="Helical" evidence="7">
    <location>
        <begin position="27"/>
        <end position="49"/>
    </location>
</feature>
<dbReference type="InterPro" id="IPR027417">
    <property type="entry name" value="P-loop_NTPase"/>
</dbReference>
<dbReference type="InterPro" id="IPR039421">
    <property type="entry name" value="Type_1_exporter"/>
</dbReference>
<gene>
    <name evidence="10" type="ORF">SAMN05444412_111144</name>
</gene>
<dbReference type="SMART" id="SM00382">
    <property type="entry name" value="AAA"/>
    <property type="match status" value="1"/>
</dbReference>
<dbReference type="Gene3D" id="3.40.50.300">
    <property type="entry name" value="P-loop containing nucleotide triphosphate hydrolases"/>
    <property type="match status" value="1"/>
</dbReference>
<keyword evidence="6 7" id="KW-0472">Membrane</keyword>
<accession>A0A1H3SGQ8</accession>
<dbReference type="InterPro" id="IPR025662">
    <property type="entry name" value="Sigma_54_int_dom_ATP-bd_1"/>
</dbReference>
<dbReference type="PROSITE" id="PS50893">
    <property type="entry name" value="ABC_TRANSPORTER_2"/>
    <property type="match status" value="1"/>
</dbReference>
<feature type="transmembrane region" description="Helical" evidence="7">
    <location>
        <begin position="61"/>
        <end position="80"/>
    </location>
</feature>
<name>A0A1H3SGQ8_9BACT</name>
<keyword evidence="4" id="KW-0067">ATP-binding</keyword>
<dbReference type="PROSITE" id="PS50929">
    <property type="entry name" value="ABC_TM1F"/>
    <property type="match status" value="1"/>
</dbReference>
<evidence type="ECO:0000313" key="10">
    <source>
        <dbReference type="EMBL" id="SDZ36917.1"/>
    </source>
</evidence>
<dbReference type="Pfam" id="PF00664">
    <property type="entry name" value="ABC_membrane"/>
    <property type="match status" value="1"/>
</dbReference>
<reference evidence="10 11" key="1">
    <citation type="submission" date="2016-10" db="EMBL/GenBank/DDBJ databases">
        <authorList>
            <person name="Varghese N."/>
            <person name="Submissions S."/>
        </authorList>
    </citation>
    <scope>NUCLEOTIDE SEQUENCE [LARGE SCALE GENOMIC DNA]</scope>
    <source>
        <strain evidence="10 11">DSM 17997</strain>
    </source>
</reference>
<dbReference type="PANTHER" id="PTHR43394">
    <property type="entry name" value="ATP-DEPENDENT PERMEASE MDL1, MITOCHONDRIAL"/>
    <property type="match status" value="1"/>
</dbReference>
<feature type="transmembrane region" description="Helical" evidence="7">
    <location>
        <begin position="250"/>
        <end position="271"/>
    </location>
</feature>
<evidence type="ECO:0000256" key="5">
    <source>
        <dbReference type="ARBA" id="ARBA00022989"/>
    </source>
</evidence>
<evidence type="ECO:0000256" key="4">
    <source>
        <dbReference type="ARBA" id="ARBA00022840"/>
    </source>
</evidence>
<feature type="domain" description="ABC transporter" evidence="8">
    <location>
        <begin position="341"/>
        <end position="566"/>
    </location>
</feature>
<protein>
    <submittedName>
        <fullName evidence="10">ABC-type bacteriocin/lantibiotic exporter, contains an N-terminal double-glycine peptidase domain</fullName>
    </submittedName>
</protein>
<feature type="transmembrane region" description="Helical" evidence="7">
    <location>
        <begin position="162"/>
        <end position="180"/>
    </location>
</feature>
<organism evidence="10 11">
    <name type="scientific">Rhodonellum ikkaensis</name>
    <dbReference type="NCBI Taxonomy" id="336829"/>
    <lineage>
        <taxon>Bacteria</taxon>
        <taxon>Pseudomonadati</taxon>
        <taxon>Bacteroidota</taxon>
        <taxon>Cytophagia</taxon>
        <taxon>Cytophagales</taxon>
        <taxon>Cytophagaceae</taxon>
        <taxon>Rhodonellum</taxon>
    </lineage>
</organism>
<evidence type="ECO:0000259" key="8">
    <source>
        <dbReference type="PROSITE" id="PS50893"/>
    </source>
</evidence>
<evidence type="ECO:0000256" key="2">
    <source>
        <dbReference type="ARBA" id="ARBA00022692"/>
    </source>
</evidence>
<dbReference type="InterPro" id="IPR003439">
    <property type="entry name" value="ABC_transporter-like_ATP-bd"/>
</dbReference>
<dbReference type="InterPro" id="IPR011527">
    <property type="entry name" value="ABC1_TM_dom"/>
</dbReference>
<evidence type="ECO:0000256" key="3">
    <source>
        <dbReference type="ARBA" id="ARBA00022741"/>
    </source>
</evidence>
<dbReference type="SUPFAM" id="SSF90123">
    <property type="entry name" value="ABC transporter transmembrane region"/>
    <property type="match status" value="1"/>
</dbReference>
<comment type="caution">
    <text evidence="10">The sequence shown here is derived from an EMBL/GenBank/DDBJ whole genome shotgun (WGS) entry which is preliminary data.</text>
</comment>
<dbReference type="PROSITE" id="PS00675">
    <property type="entry name" value="SIGMA54_INTERACT_1"/>
    <property type="match status" value="1"/>
</dbReference>